<comment type="caution">
    <text evidence="1">The sequence shown here is derived from an EMBL/GenBank/DDBJ whole genome shotgun (WGS) entry which is preliminary data.</text>
</comment>
<dbReference type="SUPFAM" id="SSF52540">
    <property type="entry name" value="P-loop containing nucleoside triphosphate hydrolases"/>
    <property type="match status" value="1"/>
</dbReference>
<dbReference type="Gene3D" id="3.40.50.300">
    <property type="entry name" value="P-loop containing nucleotide triphosphate hydrolases"/>
    <property type="match status" value="1"/>
</dbReference>
<organism evidence="1 2">
    <name type="scientific">Microbacterium sediminis</name>
    <dbReference type="NCBI Taxonomy" id="904291"/>
    <lineage>
        <taxon>Bacteria</taxon>
        <taxon>Bacillati</taxon>
        <taxon>Actinomycetota</taxon>
        <taxon>Actinomycetes</taxon>
        <taxon>Micrococcales</taxon>
        <taxon>Microbacteriaceae</taxon>
        <taxon>Microbacterium</taxon>
    </lineage>
</organism>
<dbReference type="RefSeq" id="WP_067022987.1">
    <property type="nucleotide sequence ID" value="NZ_CP038256.1"/>
</dbReference>
<evidence type="ECO:0000313" key="2">
    <source>
        <dbReference type="Proteomes" id="UP000093355"/>
    </source>
</evidence>
<dbReference type="OrthoDB" id="3237545at2"/>
<dbReference type="Proteomes" id="UP000093355">
    <property type="component" value="Unassembled WGS sequence"/>
</dbReference>
<dbReference type="AlphaFoldDB" id="A0A1B9NGC9"/>
<dbReference type="STRING" id="904291.A7J15_00890"/>
<keyword evidence="2" id="KW-1185">Reference proteome</keyword>
<name>A0A1B9NGC9_9MICO</name>
<dbReference type="NCBIfam" id="NF005115">
    <property type="entry name" value="PRK06547.1"/>
    <property type="match status" value="1"/>
</dbReference>
<protein>
    <submittedName>
        <fullName evidence="1">Uncharacterized protein</fullName>
    </submittedName>
</protein>
<dbReference type="EMBL" id="LXMD01000012">
    <property type="protein sequence ID" value="OCG75648.1"/>
    <property type="molecule type" value="Genomic_DNA"/>
</dbReference>
<sequence length="193" mass="21447">MPSRSDDPFGAALQRAVDDVVAAVADLTAPLPRVLIDGRSGSGKTTIAARLRERWPLPAVPRVIALEDFYPGWDGLAEASRMAVRGVLEPHAAGRLGMYRRWDWARDAPGESQFVQPTWPLLVEGCGLLTPESHPYADLSIWVDAPEASRKRRALERDGEGYAPHWDRWAAQEVAHIARNRPQRLADLVFELP</sequence>
<evidence type="ECO:0000313" key="1">
    <source>
        <dbReference type="EMBL" id="OCG75648.1"/>
    </source>
</evidence>
<dbReference type="InterPro" id="IPR027417">
    <property type="entry name" value="P-loop_NTPase"/>
</dbReference>
<reference evidence="1 2" key="1">
    <citation type="submission" date="2016-05" db="EMBL/GenBank/DDBJ databases">
        <authorList>
            <person name="Lavstsen T."/>
            <person name="Jespersen J.S."/>
        </authorList>
    </citation>
    <scope>NUCLEOTIDE SEQUENCE [LARGE SCALE GENOMIC DNA]</scope>
    <source>
        <strain evidence="1 2">YLB-01</strain>
    </source>
</reference>
<gene>
    <name evidence="1" type="ORF">A7J15_00890</name>
</gene>
<accession>A0A1B9NGC9</accession>
<proteinExistence type="predicted"/>